<gene>
    <name evidence="2" type="ORF">EVOR1521_LOCUS3561</name>
</gene>
<keyword evidence="3" id="KW-1185">Reference proteome</keyword>
<dbReference type="Proteomes" id="UP001178507">
    <property type="component" value="Unassembled WGS sequence"/>
</dbReference>
<evidence type="ECO:0000313" key="3">
    <source>
        <dbReference type="Proteomes" id="UP001178507"/>
    </source>
</evidence>
<dbReference type="EMBL" id="CAUJNA010000220">
    <property type="protein sequence ID" value="CAJ1373858.1"/>
    <property type="molecule type" value="Genomic_DNA"/>
</dbReference>
<accession>A0AA36MN89</accession>
<proteinExistence type="predicted"/>
<comment type="caution">
    <text evidence="2">The sequence shown here is derived from an EMBL/GenBank/DDBJ whole genome shotgun (WGS) entry which is preliminary data.</text>
</comment>
<name>A0AA36MN89_9DINO</name>
<evidence type="ECO:0000313" key="2">
    <source>
        <dbReference type="EMBL" id="CAJ1373858.1"/>
    </source>
</evidence>
<sequence>MAPSIKEQREQLQRAIAVCLEQTRRVQQDIAAAAAEDLASQEELAQRQLDRAKEEPDSAGQRRGVLDFQGRICRIAAPSSCESQALEDELHGLRCRTEELERRLSFGLFRRWRRRLDQELYAGGCVERTNDVGRLSKDQGFAAAEDLARRKGLARQLKGQREQLALKLTEAQRGLLRLRSEARAMQQETNDLCCQLAEERRKTNEWWDWHMTRLPQYHDDLQKLRQVEACDCRMAILKCEKKA</sequence>
<organism evidence="2 3">
    <name type="scientific">Effrenium voratum</name>
    <dbReference type="NCBI Taxonomy" id="2562239"/>
    <lineage>
        <taxon>Eukaryota</taxon>
        <taxon>Sar</taxon>
        <taxon>Alveolata</taxon>
        <taxon>Dinophyceae</taxon>
        <taxon>Suessiales</taxon>
        <taxon>Symbiodiniaceae</taxon>
        <taxon>Effrenium</taxon>
    </lineage>
</organism>
<feature type="coiled-coil region" evidence="1">
    <location>
        <begin position="154"/>
        <end position="188"/>
    </location>
</feature>
<evidence type="ECO:0000256" key="1">
    <source>
        <dbReference type="SAM" id="Coils"/>
    </source>
</evidence>
<reference evidence="2" key="1">
    <citation type="submission" date="2023-08" db="EMBL/GenBank/DDBJ databases">
        <authorList>
            <person name="Chen Y."/>
            <person name="Shah S."/>
            <person name="Dougan E. K."/>
            <person name="Thang M."/>
            <person name="Chan C."/>
        </authorList>
    </citation>
    <scope>NUCLEOTIDE SEQUENCE</scope>
</reference>
<protein>
    <submittedName>
        <fullName evidence="2">Uncharacterized protein</fullName>
    </submittedName>
</protein>
<keyword evidence="1" id="KW-0175">Coiled coil</keyword>
<dbReference type="AlphaFoldDB" id="A0AA36MN89"/>